<evidence type="ECO:0000256" key="1">
    <source>
        <dbReference type="SAM" id="MobiDB-lite"/>
    </source>
</evidence>
<evidence type="ECO:0000313" key="5">
    <source>
        <dbReference type="Proteomes" id="UP000015101"/>
    </source>
</evidence>
<sequence>MALMFHEICLVSCLLLTLFPLPRSVSKLFNSTDITDSLMAKDAWFGLAETWFDCTDIPSSKNFLLTTSTSSNSNSKKTSTSSTAPTTTSMMTSSDCDLKTPFSEDGSYLQPDFADVTNYLQINNNINSSNNNNTLQSLQ</sequence>
<feature type="region of interest" description="Disordered" evidence="1">
    <location>
        <begin position="67"/>
        <end position="98"/>
    </location>
</feature>
<keyword evidence="5" id="KW-1185">Reference proteome</keyword>
<dbReference type="HOGENOM" id="CLU_1847300_0_0_1"/>
<accession>T1FKQ9</accession>
<dbReference type="CTD" id="20209408"/>
<dbReference type="Proteomes" id="UP000015101">
    <property type="component" value="Unassembled WGS sequence"/>
</dbReference>
<gene>
    <name evidence="4" type="primary">20209408</name>
    <name evidence="3" type="ORF">HELRODRAFT_184193</name>
</gene>
<dbReference type="KEGG" id="hro:HELRODRAFT_184193"/>
<feature type="signal peptide" evidence="2">
    <location>
        <begin position="1"/>
        <end position="24"/>
    </location>
</feature>
<dbReference type="GeneID" id="20209408"/>
<protein>
    <submittedName>
        <fullName evidence="3 4">Uncharacterized protein</fullName>
    </submittedName>
</protein>
<reference evidence="3 5" key="2">
    <citation type="journal article" date="2013" name="Nature">
        <title>Insights into bilaterian evolution from three spiralian genomes.</title>
        <authorList>
            <person name="Simakov O."/>
            <person name="Marletaz F."/>
            <person name="Cho S.J."/>
            <person name="Edsinger-Gonzales E."/>
            <person name="Havlak P."/>
            <person name="Hellsten U."/>
            <person name="Kuo D.H."/>
            <person name="Larsson T."/>
            <person name="Lv J."/>
            <person name="Arendt D."/>
            <person name="Savage R."/>
            <person name="Osoegawa K."/>
            <person name="de Jong P."/>
            <person name="Grimwood J."/>
            <person name="Chapman J.A."/>
            <person name="Shapiro H."/>
            <person name="Aerts A."/>
            <person name="Otillar R.P."/>
            <person name="Terry A.Y."/>
            <person name="Boore J.L."/>
            <person name="Grigoriev I.V."/>
            <person name="Lindberg D.R."/>
            <person name="Seaver E.C."/>
            <person name="Weisblat D.A."/>
            <person name="Putnam N.H."/>
            <person name="Rokhsar D.S."/>
        </authorList>
    </citation>
    <scope>NUCLEOTIDE SEQUENCE</scope>
</reference>
<feature type="compositionally biased region" description="Low complexity" evidence="1">
    <location>
        <begin position="67"/>
        <end position="94"/>
    </location>
</feature>
<keyword evidence="2" id="KW-0732">Signal</keyword>
<dbReference type="EMBL" id="KB096329">
    <property type="protein sequence ID" value="ESO05459.1"/>
    <property type="molecule type" value="Genomic_DNA"/>
</dbReference>
<dbReference type="InParanoid" id="T1FKQ9"/>
<proteinExistence type="predicted"/>
<evidence type="ECO:0000256" key="2">
    <source>
        <dbReference type="SAM" id="SignalP"/>
    </source>
</evidence>
<reference evidence="5" key="1">
    <citation type="submission" date="2012-12" db="EMBL/GenBank/DDBJ databases">
        <authorList>
            <person name="Hellsten U."/>
            <person name="Grimwood J."/>
            <person name="Chapman J.A."/>
            <person name="Shapiro H."/>
            <person name="Aerts A."/>
            <person name="Otillar R.P."/>
            <person name="Terry A.Y."/>
            <person name="Boore J.L."/>
            <person name="Simakov O."/>
            <person name="Marletaz F."/>
            <person name="Cho S.-J."/>
            <person name="Edsinger-Gonzales E."/>
            <person name="Havlak P."/>
            <person name="Kuo D.-H."/>
            <person name="Larsson T."/>
            <person name="Lv J."/>
            <person name="Arendt D."/>
            <person name="Savage R."/>
            <person name="Osoegawa K."/>
            <person name="de Jong P."/>
            <person name="Lindberg D.R."/>
            <person name="Seaver E.C."/>
            <person name="Weisblat D.A."/>
            <person name="Putnam N.H."/>
            <person name="Grigoriev I.V."/>
            <person name="Rokhsar D.S."/>
        </authorList>
    </citation>
    <scope>NUCLEOTIDE SEQUENCE</scope>
</reference>
<feature type="chain" id="PRO_5010980740" evidence="2">
    <location>
        <begin position="25"/>
        <end position="139"/>
    </location>
</feature>
<organism evidence="4 5">
    <name type="scientific">Helobdella robusta</name>
    <name type="common">Californian leech</name>
    <dbReference type="NCBI Taxonomy" id="6412"/>
    <lineage>
        <taxon>Eukaryota</taxon>
        <taxon>Metazoa</taxon>
        <taxon>Spiralia</taxon>
        <taxon>Lophotrochozoa</taxon>
        <taxon>Annelida</taxon>
        <taxon>Clitellata</taxon>
        <taxon>Hirudinea</taxon>
        <taxon>Rhynchobdellida</taxon>
        <taxon>Glossiphoniidae</taxon>
        <taxon>Helobdella</taxon>
    </lineage>
</organism>
<evidence type="ECO:0000313" key="3">
    <source>
        <dbReference type="EMBL" id="ESO05459.1"/>
    </source>
</evidence>
<evidence type="ECO:0000313" key="4">
    <source>
        <dbReference type="EnsemblMetazoa" id="HelroP184193"/>
    </source>
</evidence>
<dbReference type="EnsemblMetazoa" id="HelroT184193">
    <property type="protein sequence ID" value="HelroP184193"/>
    <property type="gene ID" value="HelroG184193"/>
</dbReference>
<dbReference type="RefSeq" id="XP_009016447.1">
    <property type="nucleotide sequence ID" value="XM_009018199.1"/>
</dbReference>
<reference evidence="4" key="3">
    <citation type="submission" date="2015-06" db="UniProtKB">
        <authorList>
            <consortium name="EnsemblMetazoa"/>
        </authorList>
    </citation>
    <scope>IDENTIFICATION</scope>
</reference>
<dbReference type="AlphaFoldDB" id="T1FKQ9"/>
<dbReference type="EMBL" id="AMQM01009376">
    <property type="status" value="NOT_ANNOTATED_CDS"/>
    <property type="molecule type" value="Genomic_DNA"/>
</dbReference>
<name>T1FKQ9_HELRO</name>